<dbReference type="InterPro" id="IPR009030">
    <property type="entry name" value="Growth_fac_rcpt_cys_sf"/>
</dbReference>
<dbReference type="Pfam" id="PF23575">
    <property type="entry name" value="JAG1"/>
    <property type="match status" value="1"/>
</dbReference>
<dbReference type="RefSeq" id="XP_032820846.1">
    <property type="nucleotide sequence ID" value="XM_032964955.1"/>
</dbReference>
<evidence type="ECO:0000259" key="19">
    <source>
        <dbReference type="PROSITE" id="PS51051"/>
    </source>
</evidence>
<dbReference type="InterPro" id="IPR001881">
    <property type="entry name" value="EGF-like_Ca-bd_dom"/>
</dbReference>
<gene>
    <name evidence="21" type="primary">LOC116948353</name>
</gene>
<evidence type="ECO:0000256" key="16">
    <source>
        <dbReference type="SAM" id="MobiDB-lite"/>
    </source>
</evidence>
<keyword evidence="10 15" id="KW-0472">Membrane</keyword>
<dbReference type="FunFam" id="2.10.25.10:FF:000018">
    <property type="entry name" value="Delta-like 1"/>
    <property type="match status" value="1"/>
</dbReference>
<feature type="domain" description="EGF-like" evidence="18">
    <location>
        <begin position="291"/>
        <end position="329"/>
    </location>
</feature>
<evidence type="ECO:0000256" key="9">
    <source>
        <dbReference type="ARBA" id="ARBA00022989"/>
    </source>
</evidence>
<name>A0AAJ7TPY6_PETMA</name>
<dbReference type="Proteomes" id="UP001318040">
    <property type="component" value="Chromosome 33"/>
</dbReference>
<dbReference type="GO" id="GO:0005112">
    <property type="term" value="F:Notch binding"/>
    <property type="evidence" value="ECO:0007669"/>
    <property type="project" value="TreeGrafter"/>
</dbReference>
<dbReference type="Pfam" id="PF07645">
    <property type="entry name" value="EGF_CA"/>
    <property type="match status" value="1"/>
</dbReference>
<comment type="caution">
    <text evidence="13">Lacks conserved residue(s) required for the propagation of feature annotation.</text>
</comment>
<feature type="region of interest" description="Disordered" evidence="16">
    <location>
        <begin position="912"/>
        <end position="961"/>
    </location>
</feature>
<keyword evidence="5 15" id="KW-0732">Signal</keyword>
<keyword evidence="8" id="KW-0914">Notch signaling pathway</keyword>
<dbReference type="InterPro" id="IPR013032">
    <property type="entry name" value="EGF-like_CS"/>
</dbReference>
<evidence type="ECO:0000256" key="13">
    <source>
        <dbReference type="PROSITE-ProRule" id="PRU00076"/>
    </source>
</evidence>
<evidence type="ECO:0000259" key="18">
    <source>
        <dbReference type="PROSITE" id="PS50026"/>
    </source>
</evidence>
<feature type="disulfide bond" evidence="13">
    <location>
        <begin position="646"/>
        <end position="655"/>
    </location>
</feature>
<feature type="domain" description="EGF-like" evidence="18">
    <location>
        <begin position="331"/>
        <end position="367"/>
    </location>
</feature>
<dbReference type="SMART" id="SM00215">
    <property type="entry name" value="VWC_out"/>
    <property type="match status" value="1"/>
</dbReference>
<dbReference type="InterPro" id="IPR001007">
    <property type="entry name" value="VWF_dom"/>
</dbReference>
<dbReference type="SMART" id="SM00051">
    <property type="entry name" value="DSL"/>
    <property type="match status" value="1"/>
</dbReference>
<dbReference type="FunFam" id="2.10.25.10:FF:000061">
    <property type="entry name" value="Delta-like protein"/>
    <property type="match status" value="1"/>
</dbReference>
<feature type="domain" description="EGF-like" evidence="18">
    <location>
        <begin position="544"/>
        <end position="580"/>
    </location>
</feature>
<keyword evidence="4 15" id="KW-0812">Transmembrane</keyword>
<dbReference type="PANTHER" id="PTHR12916:SF12">
    <property type="entry name" value="DELTA-LIKE PROTEIN"/>
    <property type="match status" value="1"/>
</dbReference>
<evidence type="ECO:0000256" key="12">
    <source>
        <dbReference type="ARBA" id="ARBA00023180"/>
    </source>
</evidence>
<evidence type="ECO:0000256" key="14">
    <source>
        <dbReference type="PROSITE-ProRule" id="PRU00377"/>
    </source>
</evidence>
<dbReference type="Pfam" id="PF00008">
    <property type="entry name" value="EGF"/>
    <property type="match status" value="4"/>
</dbReference>
<dbReference type="FunFam" id="2.10.25.140:FF:000001">
    <property type="entry name" value="Delta-like protein"/>
    <property type="match status" value="1"/>
</dbReference>
<evidence type="ECO:0000256" key="2">
    <source>
        <dbReference type="ARBA" id="ARBA00022473"/>
    </source>
</evidence>
<dbReference type="FunFam" id="2.10.25.10:FF:000146">
    <property type="entry name" value="Putative neurogenic locus notch"/>
    <property type="match status" value="1"/>
</dbReference>
<comment type="function">
    <text evidence="15">Putative Notch ligand involved in the mediation of Notch signaling.</text>
</comment>
<feature type="disulfide bond" evidence="14">
    <location>
        <begin position="215"/>
        <end position="224"/>
    </location>
</feature>
<dbReference type="GO" id="GO:0016020">
    <property type="term" value="C:membrane"/>
    <property type="evidence" value="ECO:0007669"/>
    <property type="project" value="UniProtKB-SubCell"/>
</dbReference>
<evidence type="ECO:0000256" key="6">
    <source>
        <dbReference type="ARBA" id="ARBA00022737"/>
    </source>
</evidence>
<feature type="disulfide bond" evidence="13">
    <location>
        <begin position="319"/>
        <end position="328"/>
    </location>
</feature>
<dbReference type="CDD" id="cd00054">
    <property type="entry name" value="EGF_CA"/>
    <property type="match status" value="9"/>
</dbReference>
<protein>
    <recommendedName>
        <fullName evidence="15">Delta-like protein</fullName>
    </recommendedName>
</protein>
<dbReference type="Pfam" id="PF12661">
    <property type="entry name" value="hEGF"/>
    <property type="match status" value="4"/>
</dbReference>
<dbReference type="InterPro" id="IPR000742">
    <property type="entry name" value="EGF"/>
</dbReference>
<dbReference type="FunFam" id="2.10.25.10:FF:000117">
    <property type="entry name" value="Delta-like protein"/>
    <property type="match status" value="1"/>
</dbReference>
<feature type="domain" description="EGF-like" evidence="18">
    <location>
        <begin position="505"/>
        <end position="542"/>
    </location>
</feature>
<feature type="disulfide bond" evidence="13">
    <location>
        <begin position="608"/>
        <end position="617"/>
    </location>
</feature>
<dbReference type="Pfam" id="PF07657">
    <property type="entry name" value="MNNL"/>
    <property type="match status" value="1"/>
</dbReference>
<keyword evidence="7" id="KW-0106">Calcium</keyword>
<dbReference type="SUPFAM" id="SSF57196">
    <property type="entry name" value="EGF/Laminin"/>
    <property type="match status" value="3"/>
</dbReference>
<evidence type="ECO:0000256" key="11">
    <source>
        <dbReference type="ARBA" id="ARBA00023157"/>
    </source>
</evidence>
<feature type="disulfide bond" evidence="14">
    <location>
        <begin position="182"/>
        <end position="191"/>
    </location>
</feature>
<dbReference type="PROSITE" id="PS00022">
    <property type="entry name" value="EGF_1"/>
    <property type="match status" value="9"/>
</dbReference>
<dbReference type="InterPro" id="IPR018097">
    <property type="entry name" value="EGF_Ca-bd_CS"/>
</dbReference>
<dbReference type="Pfam" id="PF01414">
    <property type="entry name" value="DSL"/>
    <property type="match status" value="1"/>
</dbReference>
<dbReference type="FunFam" id="2.10.25.10:FF:000472">
    <property type="entry name" value="Uncharacterized protein, isoform A"/>
    <property type="match status" value="1"/>
</dbReference>
<feature type="domain" description="EGF-like" evidence="18">
    <location>
        <begin position="620"/>
        <end position="656"/>
    </location>
</feature>
<dbReference type="KEGG" id="pmrn:116948353"/>
<dbReference type="AlphaFoldDB" id="A0AAJ7TPY6"/>
<dbReference type="FunFam" id="2.10.25.10:FF:000066">
    <property type="entry name" value="FAT atypical cadherin 4"/>
    <property type="match status" value="1"/>
</dbReference>
<dbReference type="PROSITE" id="PS51051">
    <property type="entry name" value="DSL"/>
    <property type="match status" value="1"/>
</dbReference>
<evidence type="ECO:0000256" key="15">
    <source>
        <dbReference type="RuleBase" id="RU280815"/>
    </source>
</evidence>
<feature type="domain" description="EGF-like" evidence="18">
    <location>
        <begin position="446"/>
        <end position="481"/>
    </location>
</feature>
<dbReference type="SMART" id="SM00181">
    <property type="entry name" value="EGF"/>
    <property type="match status" value="11"/>
</dbReference>
<dbReference type="InterPro" id="IPR049883">
    <property type="entry name" value="NOTCH1_EGF-like"/>
</dbReference>
<dbReference type="SMART" id="SM00179">
    <property type="entry name" value="EGF_CA"/>
    <property type="match status" value="9"/>
</dbReference>
<keyword evidence="9 15" id="KW-1133">Transmembrane helix</keyword>
<organism evidence="20 21">
    <name type="scientific">Petromyzon marinus</name>
    <name type="common">Sea lamprey</name>
    <dbReference type="NCBI Taxonomy" id="7757"/>
    <lineage>
        <taxon>Eukaryota</taxon>
        <taxon>Metazoa</taxon>
        <taxon>Chordata</taxon>
        <taxon>Craniata</taxon>
        <taxon>Vertebrata</taxon>
        <taxon>Cyclostomata</taxon>
        <taxon>Hyperoartia</taxon>
        <taxon>Petromyzontiformes</taxon>
        <taxon>Petromyzontidae</taxon>
        <taxon>Petromyzon</taxon>
    </lineage>
</organism>
<dbReference type="InterPro" id="IPR011651">
    <property type="entry name" value="Notch_ligand_N"/>
</dbReference>
<dbReference type="Pfam" id="PF21700">
    <property type="entry name" value="EGF_DL_JAG"/>
    <property type="match status" value="1"/>
</dbReference>
<feature type="disulfide bond" evidence="13">
    <location>
        <begin position="532"/>
        <end position="541"/>
    </location>
</feature>
<evidence type="ECO:0000313" key="21">
    <source>
        <dbReference type="RefSeq" id="XP_032820846.1"/>
    </source>
</evidence>
<evidence type="ECO:0000256" key="17">
    <source>
        <dbReference type="SAM" id="Phobius"/>
    </source>
</evidence>
<dbReference type="Gene3D" id="2.10.25.140">
    <property type="match status" value="1"/>
</dbReference>
<feature type="disulfide bond" evidence="13">
    <location>
        <begin position="450"/>
        <end position="460"/>
    </location>
</feature>
<dbReference type="PROSITE" id="PS00010">
    <property type="entry name" value="ASX_HYDROXYL"/>
    <property type="match status" value="5"/>
</dbReference>
<feature type="disulfide bond" evidence="13">
    <location>
        <begin position="471"/>
        <end position="480"/>
    </location>
</feature>
<feature type="domain" description="EGF-like" evidence="18">
    <location>
        <begin position="369"/>
        <end position="405"/>
    </location>
</feature>
<feature type="disulfide bond" evidence="14">
    <location>
        <begin position="195"/>
        <end position="207"/>
    </location>
</feature>
<dbReference type="SUPFAM" id="SSF57603">
    <property type="entry name" value="FnI-like domain"/>
    <property type="match status" value="1"/>
</dbReference>
<feature type="disulfide bond" evidence="13">
    <location>
        <begin position="395"/>
        <end position="404"/>
    </location>
</feature>
<dbReference type="Gene3D" id="2.10.25.10">
    <property type="entry name" value="Laminin"/>
    <property type="match status" value="10"/>
</dbReference>
<feature type="disulfide bond" evidence="13">
    <location>
        <begin position="434"/>
        <end position="443"/>
    </location>
</feature>
<evidence type="ECO:0000256" key="8">
    <source>
        <dbReference type="ARBA" id="ARBA00022976"/>
    </source>
</evidence>
<feature type="disulfide bond" evidence="13">
    <location>
        <begin position="570"/>
        <end position="579"/>
    </location>
</feature>
<feature type="domain" description="EGF-like" evidence="18">
    <location>
        <begin position="407"/>
        <end position="444"/>
    </location>
</feature>
<evidence type="ECO:0000313" key="20">
    <source>
        <dbReference type="Proteomes" id="UP001318040"/>
    </source>
</evidence>
<comment type="subcellular location">
    <subcellularLocation>
        <location evidence="1 15">Membrane</location>
        <topology evidence="1 15">Single-pass type I membrane protein</topology>
    </subcellularLocation>
</comment>
<proteinExistence type="predicted"/>
<keyword evidence="3 13" id="KW-0245">EGF-like domain</keyword>
<dbReference type="InterPro" id="IPR000152">
    <property type="entry name" value="EGF-type_Asp/Asn_hydroxyl_site"/>
</dbReference>
<evidence type="ECO:0000256" key="5">
    <source>
        <dbReference type="ARBA" id="ARBA00022729"/>
    </source>
</evidence>
<evidence type="ECO:0000256" key="3">
    <source>
        <dbReference type="ARBA" id="ARBA00022536"/>
    </source>
</evidence>
<keyword evidence="12" id="KW-0325">Glycoprotein</keyword>
<dbReference type="FunFam" id="2.10.25.10:FF:000095">
    <property type="entry name" value="Notch, isoform B"/>
    <property type="match status" value="1"/>
</dbReference>
<accession>A0AAJ7TPY6</accession>
<dbReference type="PROSITE" id="PS50026">
    <property type="entry name" value="EGF_3"/>
    <property type="match status" value="9"/>
</dbReference>
<evidence type="ECO:0000256" key="4">
    <source>
        <dbReference type="ARBA" id="ARBA00022692"/>
    </source>
</evidence>
<evidence type="ECO:0000256" key="10">
    <source>
        <dbReference type="ARBA" id="ARBA00023136"/>
    </source>
</evidence>
<dbReference type="PANTHER" id="PTHR12916">
    <property type="entry name" value="CYTOCHROME C OXIDASE POLYPEPTIDE VIC-2"/>
    <property type="match status" value="1"/>
</dbReference>
<keyword evidence="11 13" id="KW-1015">Disulfide bond</keyword>
<feature type="compositionally biased region" description="Low complexity" evidence="16">
    <location>
        <begin position="939"/>
        <end position="950"/>
    </location>
</feature>
<feature type="domain" description="EGF-like" evidence="18">
    <location>
        <begin position="582"/>
        <end position="618"/>
    </location>
</feature>
<sequence length="1046" mass="111309">MDYVRAVLLAAVGAAFMFGWTQVASPSGIFELQIGTFRSPRGELLSGECCDGERDKGGRACAEQCDTFFSVCVRQYQAASTPGRPTPCVLGNASTPVIGGNNFDLNSLSGPNIGRVSIPFRFAWPRAITLILEAWDQDNGTSGGQLIARATYSGLLLPTERWHTEVHSGPRAQLEYRVRALCDPHYYSANCTRLCKPRNDYFGHYSCDGLGGKVCIEGWAGPDCKIAICRQGCSAQHGACEVPGECKCQYGWQGSLCDHCVPHPGCVHGSCSKPWECHCQTNWGGLLCDKDLNYCGRHQPCQHGGTCSNTQPDSYECACPDGFSGSECQIVERACLSDPCLNGGTCAETDGAFECTCPAGWSGETCAQDEDECEQSPCAHGGECANQPGGFLCSCPPQWTGRTCLVDADECEDNPCKGNAKFCKNLFGGYYCECLPGWTGHDCDVGVDDCQGRCLNGGTCTEVERGSRCSCRPGYTGRRCEKPIDGPENCTAAVANRTAGGAAAVPSSVAVGDSCRNGGSCVWQAGALRCVCPAGWEGELCERAVSRCDPNPCQNGGQCRDLAGDFSCQCEGEWTGSTCGSSANDCASHLCHNGGTCVDGGDWYLCECAPGFSGPDCRINVNECQSSPCPRGASCVDEINGYRCVCPPGQPDSNCHQPAMEVPRPCWPHGEFRAHGSTWVDGCNTCQCVDGWGNCTKVWCGRSSCSLSAVASPGTSDPGCPPAHACRLARRRHGCLAGPCREGAGECVGPPLPPPPADCRPVPPPDGVAERPGCVRLTLRVDRARLPAGTTVEHICADLRLLPGVRDFSWVYSLFVLCERPEGREDTVVVAISTDRSAGPQGGGAVWGAATVLAEAARRRSGERIAAVSDVELNSKRPDHVLLAVVSSLLLVLLATAVLLCVWCLRRRQRRRQRRRRKRNDDDDDDDEEPVAAPDVAGRRNNAGAAAAGGQPPAKIHNPIVRHPRAALPARAVSNKELEMKLKGRTHNSELEQVEIDKLRRPAGKADAGSGGGNSLAAAQAAQAECEPLRPNVQPCGQPQILQVTV</sequence>
<keyword evidence="20" id="KW-1185">Reference proteome</keyword>
<dbReference type="PROSITE" id="PS01186">
    <property type="entry name" value="EGF_2"/>
    <property type="match status" value="6"/>
</dbReference>
<dbReference type="GO" id="GO:0005509">
    <property type="term" value="F:calcium ion binding"/>
    <property type="evidence" value="ECO:0007669"/>
    <property type="project" value="InterPro"/>
</dbReference>
<feature type="transmembrane region" description="Helical" evidence="17">
    <location>
        <begin position="881"/>
        <end position="905"/>
    </location>
</feature>
<keyword evidence="6 15" id="KW-0677">Repeat</keyword>
<dbReference type="InterPro" id="IPR056986">
    <property type="entry name" value="JAG1_1/2_dom"/>
</dbReference>
<feature type="disulfide bond" evidence="13">
    <location>
        <begin position="357"/>
        <end position="366"/>
    </location>
</feature>
<dbReference type="SUPFAM" id="SSF57184">
    <property type="entry name" value="Growth factor receptor domain"/>
    <property type="match status" value="2"/>
</dbReference>
<dbReference type="InterPro" id="IPR001774">
    <property type="entry name" value="DSL"/>
</dbReference>
<dbReference type="PROSITE" id="PS01187">
    <property type="entry name" value="EGF_CA"/>
    <property type="match status" value="2"/>
</dbReference>
<evidence type="ECO:0000256" key="7">
    <source>
        <dbReference type="ARBA" id="ARBA00022837"/>
    </source>
</evidence>
<dbReference type="GO" id="GO:0007219">
    <property type="term" value="P:Notch signaling pathway"/>
    <property type="evidence" value="ECO:0007669"/>
    <property type="project" value="UniProtKB-KW"/>
</dbReference>
<reference evidence="21" key="1">
    <citation type="submission" date="2025-08" db="UniProtKB">
        <authorList>
            <consortium name="RefSeq"/>
        </authorList>
    </citation>
    <scope>IDENTIFICATION</scope>
    <source>
        <tissue evidence="21">Sperm</tissue>
    </source>
</reference>
<dbReference type="FunFam" id="2.10.25.10:FF:000294">
    <property type="entry name" value="Delta-like protein"/>
    <property type="match status" value="1"/>
</dbReference>
<keyword evidence="2 15" id="KW-0217">Developmental protein</keyword>
<evidence type="ECO:0000256" key="1">
    <source>
        <dbReference type="ARBA" id="ARBA00004479"/>
    </source>
</evidence>
<dbReference type="Gene3D" id="2.60.40.3510">
    <property type="match status" value="1"/>
</dbReference>
<feature type="domain" description="DSL" evidence="19">
    <location>
        <begin position="180"/>
        <end position="224"/>
    </location>
</feature>